<dbReference type="PANTHER" id="PTHR14196">
    <property type="entry name" value="ODD-SKIPPED - RELATED"/>
    <property type="match status" value="1"/>
</dbReference>
<evidence type="ECO:0000256" key="2">
    <source>
        <dbReference type="ARBA" id="ARBA00022723"/>
    </source>
</evidence>
<protein>
    <recommendedName>
        <fullName evidence="12">C2H2-type domain-containing protein</fullName>
    </recommendedName>
</protein>
<dbReference type="FunFam" id="3.30.160.60:FF:000100">
    <property type="entry name" value="Zinc finger 45-like"/>
    <property type="match status" value="1"/>
</dbReference>
<feature type="domain" description="C2H2-type" evidence="12">
    <location>
        <begin position="164"/>
        <end position="191"/>
    </location>
</feature>
<evidence type="ECO:0000256" key="11">
    <source>
        <dbReference type="SAM" id="MobiDB-lite"/>
    </source>
</evidence>
<dbReference type="PANTHER" id="PTHR14196:SF12">
    <property type="entry name" value="ZINC FINGER PROTEIN 208-LIKE"/>
    <property type="match status" value="1"/>
</dbReference>
<dbReference type="Proteomes" id="UP000694580">
    <property type="component" value="Chromosome 18"/>
</dbReference>
<dbReference type="PROSITE" id="PS00028">
    <property type="entry name" value="ZINC_FINGER_C2H2_1"/>
    <property type="match status" value="3"/>
</dbReference>
<keyword evidence="8" id="KW-0804">Transcription</keyword>
<dbReference type="FunFam" id="3.30.160.60:FF:000358">
    <property type="entry name" value="zinc finger protein 24"/>
    <property type="match status" value="1"/>
</dbReference>
<evidence type="ECO:0000256" key="10">
    <source>
        <dbReference type="PROSITE-ProRule" id="PRU00042"/>
    </source>
</evidence>
<evidence type="ECO:0000256" key="6">
    <source>
        <dbReference type="ARBA" id="ARBA00023015"/>
    </source>
</evidence>
<feature type="domain" description="C2H2-type" evidence="12">
    <location>
        <begin position="108"/>
        <end position="135"/>
    </location>
</feature>
<sequence length="208" mass="23042">MEGLSPPSNECAPYSSDSDQDSHGATTATTRQQRTSQRILARNPDNGSSADCDESGSDGVEWLLPEERADATEGVPDGGSNMEPSTEVADFDPPSKAKTQMKAKKDQLMCDECGMLLRCLAALLRHKRTHTGEKPYGCDECGKLFTTSTTLRIHQMSHNGTKDFMCSECGKMFTHQSYLSRHLLCHTDEKPHTCKECGKGFFRKYHLN</sequence>
<dbReference type="FunFam" id="3.30.160.60:FF:000706">
    <property type="entry name" value="Zinc finger protein"/>
    <property type="match status" value="1"/>
</dbReference>
<dbReference type="FunFam" id="3.30.160.60:FF:000965">
    <property type="entry name" value="Neurotrophin receptor-interacting factor homolog"/>
    <property type="match status" value="1"/>
</dbReference>
<keyword evidence="9" id="KW-0539">Nucleus</keyword>
<reference evidence="13" key="2">
    <citation type="submission" date="2025-08" db="UniProtKB">
        <authorList>
            <consortium name="Ensembl"/>
        </authorList>
    </citation>
    <scope>IDENTIFICATION</scope>
</reference>
<dbReference type="InterPro" id="IPR050717">
    <property type="entry name" value="C2H2-ZF_Transcription_Reg"/>
</dbReference>
<feature type="compositionally biased region" description="Low complexity" evidence="11">
    <location>
        <begin position="25"/>
        <end position="35"/>
    </location>
</feature>
<dbReference type="SMART" id="SM00355">
    <property type="entry name" value="ZnF_C2H2"/>
    <property type="match status" value="3"/>
</dbReference>
<reference evidence="13" key="3">
    <citation type="submission" date="2025-09" db="UniProtKB">
        <authorList>
            <consortium name="Ensembl"/>
        </authorList>
    </citation>
    <scope>IDENTIFICATION</scope>
</reference>
<dbReference type="GO" id="GO:0000977">
    <property type="term" value="F:RNA polymerase II transcription regulatory region sequence-specific DNA binding"/>
    <property type="evidence" value="ECO:0007669"/>
    <property type="project" value="TreeGrafter"/>
</dbReference>
<evidence type="ECO:0000313" key="14">
    <source>
        <dbReference type="Proteomes" id="UP000694580"/>
    </source>
</evidence>
<dbReference type="InterPro" id="IPR036236">
    <property type="entry name" value="Znf_C2H2_sf"/>
</dbReference>
<keyword evidence="2" id="KW-0479">Metal-binding</keyword>
<feature type="region of interest" description="Disordered" evidence="11">
    <location>
        <begin position="1"/>
        <end position="96"/>
    </location>
</feature>
<name>A0AAY4D4C7_9TELE</name>
<evidence type="ECO:0000256" key="9">
    <source>
        <dbReference type="ARBA" id="ARBA00023242"/>
    </source>
</evidence>
<evidence type="ECO:0000256" key="8">
    <source>
        <dbReference type="ARBA" id="ARBA00023163"/>
    </source>
</evidence>
<dbReference type="AlphaFoldDB" id="A0AAY4D4C7"/>
<dbReference type="GO" id="GO:0005634">
    <property type="term" value="C:nucleus"/>
    <property type="evidence" value="ECO:0007669"/>
    <property type="project" value="UniProtKB-SubCell"/>
</dbReference>
<evidence type="ECO:0000313" key="13">
    <source>
        <dbReference type="Ensembl" id="ENSDCDP00010040357.1"/>
    </source>
</evidence>
<proteinExistence type="predicted"/>
<keyword evidence="3" id="KW-0677">Repeat</keyword>
<gene>
    <name evidence="13" type="primary">RFXAP</name>
</gene>
<dbReference type="GeneTree" id="ENSGT01150000286958"/>
<evidence type="ECO:0000256" key="7">
    <source>
        <dbReference type="ARBA" id="ARBA00023125"/>
    </source>
</evidence>
<dbReference type="InterPro" id="IPR013087">
    <property type="entry name" value="Znf_C2H2_type"/>
</dbReference>
<accession>A0AAY4D4C7</accession>
<evidence type="ECO:0000259" key="12">
    <source>
        <dbReference type="PROSITE" id="PS50157"/>
    </source>
</evidence>
<evidence type="ECO:0000256" key="1">
    <source>
        <dbReference type="ARBA" id="ARBA00004123"/>
    </source>
</evidence>
<dbReference type="PROSITE" id="PS50157">
    <property type="entry name" value="ZINC_FINGER_C2H2_2"/>
    <property type="match status" value="3"/>
</dbReference>
<dbReference type="SUPFAM" id="SSF57667">
    <property type="entry name" value="beta-beta-alpha zinc fingers"/>
    <property type="match status" value="2"/>
</dbReference>
<evidence type="ECO:0000256" key="5">
    <source>
        <dbReference type="ARBA" id="ARBA00022833"/>
    </source>
</evidence>
<feature type="domain" description="C2H2-type" evidence="12">
    <location>
        <begin position="136"/>
        <end position="163"/>
    </location>
</feature>
<keyword evidence="14" id="KW-1185">Reference proteome</keyword>
<keyword evidence="6" id="KW-0805">Transcription regulation</keyword>
<reference evidence="13 14" key="1">
    <citation type="submission" date="2020-06" db="EMBL/GenBank/DDBJ databases">
        <authorList>
            <consortium name="Wellcome Sanger Institute Data Sharing"/>
        </authorList>
    </citation>
    <scope>NUCLEOTIDE SEQUENCE [LARGE SCALE GENOMIC DNA]</scope>
</reference>
<dbReference type="GO" id="GO:0000981">
    <property type="term" value="F:DNA-binding transcription factor activity, RNA polymerase II-specific"/>
    <property type="evidence" value="ECO:0007669"/>
    <property type="project" value="TreeGrafter"/>
</dbReference>
<keyword evidence="5" id="KW-0862">Zinc</keyword>
<keyword evidence="4 10" id="KW-0863">Zinc-finger</keyword>
<dbReference type="Pfam" id="PF00096">
    <property type="entry name" value="zf-C2H2"/>
    <property type="match status" value="2"/>
</dbReference>
<comment type="subcellular location">
    <subcellularLocation>
        <location evidence="1">Nucleus</location>
    </subcellularLocation>
</comment>
<evidence type="ECO:0000256" key="4">
    <source>
        <dbReference type="ARBA" id="ARBA00022771"/>
    </source>
</evidence>
<dbReference type="Gene3D" id="3.30.160.60">
    <property type="entry name" value="Classic Zinc Finger"/>
    <property type="match status" value="4"/>
</dbReference>
<evidence type="ECO:0000256" key="3">
    <source>
        <dbReference type="ARBA" id="ARBA00022737"/>
    </source>
</evidence>
<dbReference type="GO" id="GO:0008270">
    <property type="term" value="F:zinc ion binding"/>
    <property type="evidence" value="ECO:0007669"/>
    <property type="project" value="UniProtKB-KW"/>
</dbReference>
<dbReference type="Ensembl" id="ENSDCDT00010050220.1">
    <property type="protein sequence ID" value="ENSDCDP00010040357.1"/>
    <property type="gene ID" value="ENSDCDG00010025782.1"/>
</dbReference>
<organism evidence="13 14">
    <name type="scientific">Denticeps clupeoides</name>
    <name type="common">denticle herring</name>
    <dbReference type="NCBI Taxonomy" id="299321"/>
    <lineage>
        <taxon>Eukaryota</taxon>
        <taxon>Metazoa</taxon>
        <taxon>Chordata</taxon>
        <taxon>Craniata</taxon>
        <taxon>Vertebrata</taxon>
        <taxon>Euteleostomi</taxon>
        <taxon>Actinopterygii</taxon>
        <taxon>Neopterygii</taxon>
        <taxon>Teleostei</taxon>
        <taxon>Clupei</taxon>
        <taxon>Clupeiformes</taxon>
        <taxon>Denticipitoidei</taxon>
        <taxon>Denticipitidae</taxon>
        <taxon>Denticeps</taxon>
    </lineage>
</organism>
<keyword evidence="7" id="KW-0238">DNA-binding</keyword>